<reference evidence="3 4" key="1">
    <citation type="submission" date="2014-04" db="EMBL/GenBank/DDBJ databases">
        <title>Evolutionary Origins and Diversification of the Mycorrhizal Mutualists.</title>
        <authorList>
            <consortium name="DOE Joint Genome Institute"/>
            <consortium name="Mycorrhizal Genomics Consortium"/>
            <person name="Kohler A."/>
            <person name="Kuo A."/>
            <person name="Nagy L.G."/>
            <person name="Floudas D."/>
            <person name="Copeland A."/>
            <person name="Barry K.W."/>
            <person name="Cichocki N."/>
            <person name="Veneault-Fourrey C."/>
            <person name="LaButti K."/>
            <person name="Lindquist E.A."/>
            <person name="Lipzen A."/>
            <person name="Lundell T."/>
            <person name="Morin E."/>
            <person name="Murat C."/>
            <person name="Riley R."/>
            <person name="Ohm R."/>
            <person name="Sun H."/>
            <person name="Tunlid A."/>
            <person name="Henrissat B."/>
            <person name="Grigoriev I.V."/>
            <person name="Hibbett D.S."/>
            <person name="Martin F."/>
        </authorList>
    </citation>
    <scope>NUCLEOTIDE SEQUENCE [LARGE SCALE GENOMIC DNA]</scope>
    <source>
        <strain evidence="3 4">Koide BX008</strain>
    </source>
</reference>
<dbReference type="PANTHER" id="PTHR28288">
    <property type="entry name" value="PROTEASE B INHIBITOR 2"/>
    <property type="match status" value="1"/>
</dbReference>
<accession>A0A0C2WQX3</accession>
<comment type="similarity">
    <text evidence="1">Belongs to the protease inhibitor I9 family.</text>
</comment>
<evidence type="ECO:0000256" key="1">
    <source>
        <dbReference type="ARBA" id="ARBA00038069"/>
    </source>
</evidence>
<dbReference type="Proteomes" id="UP000054549">
    <property type="component" value="Unassembled WGS sequence"/>
</dbReference>
<gene>
    <name evidence="3" type="ORF">M378DRAFT_169783</name>
</gene>
<feature type="domain" description="Inhibitor I9" evidence="2">
    <location>
        <begin position="2"/>
        <end position="66"/>
    </location>
</feature>
<dbReference type="FunFam" id="3.30.70.80:FF:000005">
    <property type="entry name" value="Proteinase inhibitor I2B"/>
    <property type="match status" value="1"/>
</dbReference>
<dbReference type="InterPro" id="IPR037045">
    <property type="entry name" value="S8pro/Inhibitor_I9_sf"/>
</dbReference>
<evidence type="ECO:0000313" key="3">
    <source>
        <dbReference type="EMBL" id="KIL59126.1"/>
    </source>
</evidence>
<dbReference type="InParanoid" id="A0A0C2WQX3"/>
<name>A0A0C2WQX3_AMAMK</name>
<dbReference type="OrthoDB" id="5518345at2759"/>
<dbReference type="EMBL" id="KN818322">
    <property type="protein sequence ID" value="KIL59126.1"/>
    <property type="molecule type" value="Genomic_DNA"/>
</dbReference>
<protein>
    <recommendedName>
        <fullName evidence="2">Inhibitor I9 domain-containing protein</fullName>
    </recommendedName>
</protein>
<dbReference type="HOGENOM" id="CLU_156026_2_2_1"/>
<organism evidence="3 4">
    <name type="scientific">Amanita muscaria (strain Koide BX008)</name>
    <dbReference type="NCBI Taxonomy" id="946122"/>
    <lineage>
        <taxon>Eukaryota</taxon>
        <taxon>Fungi</taxon>
        <taxon>Dikarya</taxon>
        <taxon>Basidiomycota</taxon>
        <taxon>Agaricomycotina</taxon>
        <taxon>Agaricomycetes</taxon>
        <taxon>Agaricomycetidae</taxon>
        <taxon>Agaricales</taxon>
        <taxon>Pluteineae</taxon>
        <taxon>Amanitaceae</taxon>
        <taxon>Amanita</taxon>
    </lineage>
</organism>
<dbReference type="AlphaFoldDB" id="A0A0C2WQX3"/>
<dbReference type="SUPFAM" id="SSF54897">
    <property type="entry name" value="Protease propeptides/inhibitors"/>
    <property type="match status" value="1"/>
</dbReference>
<proteinExistence type="inferred from homology"/>
<dbReference type="GO" id="GO:0004866">
    <property type="term" value="F:endopeptidase inhibitor activity"/>
    <property type="evidence" value="ECO:0007669"/>
    <property type="project" value="UniProtKB-ARBA"/>
</dbReference>
<sequence>MVVFKDSATKDQIEEYVNNVHANGGKVTHRYDIINGFAAHLPDNFMSNLQGDDLIESIEPDGIVTTQ</sequence>
<keyword evidence="4" id="KW-1185">Reference proteome</keyword>
<dbReference type="PANTHER" id="PTHR28288:SF2">
    <property type="entry name" value="PROTEASE B INHIBITOR 2"/>
    <property type="match status" value="1"/>
</dbReference>
<dbReference type="Pfam" id="PF05922">
    <property type="entry name" value="Inhibitor_I9"/>
    <property type="match status" value="1"/>
</dbReference>
<evidence type="ECO:0000259" key="2">
    <source>
        <dbReference type="Pfam" id="PF05922"/>
    </source>
</evidence>
<dbReference type="InterPro" id="IPR052471">
    <property type="entry name" value="PBI_I9"/>
</dbReference>
<dbReference type="Gene3D" id="3.30.70.80">
    <property type="entry name" value="Peptidase S8 propeptide/proteinase inhibitor I9"/>
    <property type="match status" value="1"/>
</dbReference>
<dbReference type="InterPro" id="IPR010259">
    <property type="entry name" value="S8pro/Inhibitor_I9"/>
</dbReference>
<dbReference type="STRING" id="946122.A0A0C2WQX3"/>
<evidence type="ECO:0000313" key="4">
    <source>
        <dbReference type="Proteomes" id="UP000054549"/>
    </source>
</evidence>
<dbReference type="GO" id="GO:0042144">
    <property type="term" value="P:vacuole fusion, non-autophagic"/>
    <property type="evidence" value="ECO:0007669"/>
    <property type="project" value="TreeGrafter"/>
</dbReference>